<keyword evidence="2" id="KW-1185">Reference proteome</keyword>
<dbReference type="KEGG" id="tre:TRIREDRAFT_111778"/>
<accession>G0RVE4</accession>
<gene>
    <name evidence="1" type="ORF">TRIREDRAFT_111778</name>
</gene>
<protein>
    <submittedName>
        <fullName evidence="1">Predicted protein</fullName>
    </submittedName>
</protein>
<dbReference type="eggNOG" id="ENOG502RM3T">
    <property type="taxonomic scope" value="Eukaryota"/>
</dbReference>
<dbReference type="GeneID" id="18482405"/>
<proteinExistence type="predicted"/>
<reference evidence="1 2" key="1">
    <citation type="journal article" date="2008" name="Nat. Biotechnol.">
        <title>Genome sequencing and analysis of the biomass-degrading fungus Trichoderma reesei (syn. Hypocrea jecorina).</title>
        <authorList>
            <person name="Martinez D."/>
            <person name="Berka R.M."/>
            <person name="Henrissat B."/>
            <person name="Saloheimo M."/>
            <person name="Arvas M."/>
            <person name="Baker S.E."/>
            <person name="Chapman J."/>
            <person name="Chertkov O."/>
            <person name="Coutinho P.M."/>
            <person name="Cullen D."/>
            <person name="Danchin E.G."/>
            <person name="Grigoriev I.V."/>
            <person name="Harris P."/>
            <person name="Jackson M."/>
            <person name="Kubicek C.P."/>
            <person name="Han C.S."/>
            <person name="Ho I."/>
            <person name="Larrondo L.F."/>
            <person name="de Leon A.L."/>
            <person name="Magnuson J.K."/>
            <person name="Merino S."/>
            <person name="Misra M."/>
            <person name="Nelson B."/>
            <person name="Putnam N."/>
            <person name="Robbertse B."/>
            <person name="Salamov A.A."/>
            <person name="Schmoll M."/>
            <person name="Terry A."/>
            <person name="Thayer N."/>
            <person name="Westerholm-Parvinen A."/>
            <person name="Schoch C.L."/>
            <person name="Yao J."/>
            <person name="Barabote R."/>
            <person name="Nelson M.A."/>
            <person name="Detter C."/>
            <person name="Bruce D."/>
            <person name="Kuske C.R."/>
            <person name="Xie G."/>
            <person name="Richardson P."/>
            <person name="Rokhsar D.S."/>
            <person name="Lucas S.M."/>
            <person name="Rubin E.M."/>
            <person name="Dunn-Coleman N."/>
            <person name="Ward M."/>
            <person name="Brettin T.S."/>
        </authorList>
    </citation>
    <scope>NUCLEOTIDE SEQUENCE [LARGE SCALE GENOMIC DNA]</scope>
    <source>
        <strain evidence="1 2">QM6a</strain>
    </source>
</reference>
<evidence type="ECO:0000313" key="2">
    <source>
        <dbReference type="Proteomes" id="UP000008984"/>
    </source>
</evidence>
<dbReference type="EMBL" id="GL985084">
    <property type="protein sequence ID" value="EGR44850.1"/>
    <property type="molecule type" value="Genomic_DNA"/>
</dbReference>
<dbReference type="AlphaFoldDB" id="G0RVE4"/>
<name>G0RVE4_HYPJQ</name>
<sequence>MRADAGGGLPLFIGWKACIRVSWREIRSAPIYARGRSTKGRLAIPECRPGVQIFTLEPPPPWYQDDPRRRPYAPRWQTLQAPRVAPRDAAFGWYFRAAHTVAPSWDANNPSTYLVASGLWTACRQSRQVMQETYETVLWDEYRRLFPDHVKFSPDTAREELERMPATLHVRDRGKDRYFTVFPNHDLFYFQSMDLAYCPWTFPTPVGLPIKLRNIALQLNPAWADGLFPTARTAWEEDGRPRALHYFVRLATMVPPDGFIWFIDYRLQRRPYVPTRAEQVWDASRHAFYGSDRRYVEVMGAVPPNFDQWHVPHQTLLPMLDPPPVSPFGPGLGQNWRWVEDLRQGEGLKLNGAFFIEHIRKLLRYAFEKQPEGTRILDGTEGSRFGVLACEFY</sequence>
<organism evidence="2">
    <name type="scientific">Hypocrea jecorina (strain QM6a)</name>
    <name type="common">Trichoderma reesei</name>
    <dbReference type="NCBI Taxonomy" id="431241"/>
    <lineage>
        <taxon>Eukaryota</taxon>
        <taxon>Fungi</taxon>
        <taxon>Dikarya</taxon>
        <taxon>Ascomycota</taxon>
        <taxon>Pezizomycotina</taxon>
        <taxon>Sordariomycetes</taxon>
        <taxon>Hypocreomycetidae</taxon>
        <taxon>Hypocreales</taxon>
        <taxon>Hypocreaceae</taxon>
        <taxon>Trichoderma</taxon>
    </lineage>
</organism>
<evidence type="ECO:0000313" key="1">
    <source>
        <dbReference type="EMBL" id="EGR44850.1"/>
    </source>
</evidence>
<dbReference type="VEuPathDB" id="FungiDB:TRIREDRAFT_111778"/>
<dbReference type="OrthoDB" id="3596450at2759"/>
<dbReference type="HOGENOM" id="CLU_702190_0_0_1"/>
<dbReference type="RefSeq" id="XP_006969253.1">
    <property type="nucleotide sequence ID" value="XM_006969191.1"/>
</dbReference>
<dbReference type="Proteomes" id="UP000008984">
    <property type="component" value="Unassembled WGS sequence"/>
</dbReference>